<dbReference type="InterPro" id="IPR038725">
    <property type="entry name" value="YdaG_split_barrel_FMN-bd"/>
</dbReference>
<dbReference type="PANTHER" id="PTHR34818">
    <property type="entry name" value="PROTEIN BLI-3"/>
    <property type="match status" value="1"/>
</dbReference>
<dbReference type="InterPro" id="IPR012349">
    <property type="entry name" value="Split_barrel_FMN-bd"/>
</dbReference>
<comment type="caution">
    <text evidence="2">The sequence shown here is derived from an EMBL/GenBank/DDBJ whole genome shotgun (WGS) entry which is preliminary data.</text>
</comment>
<evidence type="ECO:0000313" key="3">
    <source>
        <dbReference type="Proteomes" id="UP000005951"/>
    </source>
</evidence>
<reference evidence="2 3" key="1">
    <citation type="journal article" date="2013" name="Genome Announc.">
        <title>Draft Genome Sequence of Rhodococcus opacus Strain M213 Shows a Diverse Catabolic Potential.</title>
        <authorList>
            <person name="Pathak A."/>
            <person name="Green S.J."/>
            <person name="Ogram A."/>
            <person name="Chauhan A."/>
        </authorList>
    </citation>
    <scope>NUCLEOTIDE SEQUENCE [LARGE SCALE GENOMIC DNA]</scope>
    <source>
        <strain evidence="2 3">M213</strain>
    </source>
</reference>
<dbReference type="InterPro" id="IPR052917">
    <property type="entry name" value="Stress-Dev_Protein"/>
</dbReference>
<dbReference type="Proteomes" id="UP000005951">
    <property type="component" value="Unassembled WGS sequence"/>
</dbReference>
<dbReference type="PANTHER" id="PTHR34818:SF1">
    <property type="entry name" value="PROTEIN BLI-3"/>
    <property type="match status" value="1"/>
</dbReference>
<evidence type="ECO:0000259" key="1">
    <source>
        <dbReference type="Pfam" id="PF16242"/>
    </source>
</evidence>
<dbReference type="EMBL" id="AJYC02000078">
    <property type="protein sequence ID" value="EKT79728.1"/>
    <property type="molecule type" value="Genomic_DNA"/>
</dbReference>
<organism evidence="2 3">
    <name type="scientific">Rhodococcus opacus M213</name>
    <dbReference type="NCBI Taxonomy" id="1129896"/>
    <lineage>
        <taxon>Bacteria</taxon>
        <taxon>Bacillati</taxon>
        <taxon>Actinomycetota</taxon>
        <taxon>Actinomycetes</taxon>
        <taxon>Mycobacteriales</taxon>
        <taxon>Nocardiaceae</taxon>
        <taxon>Rhodococcus</taxon>
    </lineage>
</organism>
<dbReference type="Gene3D" id="2.30.110.10">
    <property type="entry name" value="Electron Transport, Fmn-binding Protein, Chain A"/>
    <property type="match status" value="1"/>
</dbReference>
<feature type="domain" description="General stress protein FMN-binding split barrel" evidence="1">
    <location>
        <begin position="6"/>
        <end position="127"/>
    </location>
</feature>
<protein>
    <recommendedName>
        <fullName evidence="1">General stress protein FMN-binding split barrel domain-containing protein</fullName>
    </recommendedName>
</protein>
<accession>K8XDT0</accession>
<dbReference type="Pfam" id="PF16242">
    <property type="entry name" value="Pyrid_ox_like"/>
    <property type="match status" value="1"/>
</dbReference>
<dbReference type="AlphaFoldDB" id="K8XDT0"/>
<dbReference type="RefSeq" id="WP_005260822.1">
    <property type="nucleotide sequence ID" value="NZ_AJYC02000078.1"/>
</dbReference>
<evidence type="ECO:0000313" key="2">
    <source>
        <dbReference type="EMBL" id="EKT79728.1"/>
    </source>
</evidence>
<sequence>MANANVHKLHTLLQSLDTVMLTTIDDRYRLVSRPMVLRVEQFDGSLMLFAPVMSRVISHIAARAAVNVSFSSTERSLSLTGTADFTTDRDRVEDLWHDGLTPWLPRGPHGAAAIEVTIDEARFWTVPGALDESRWEAS</sequence>
<gene>
    <name evidence="2" type="ORF">WSS_A25935</name>
</gene>
<dbReference type="SUPFAM" id="SSF50475">
    <property type="entry name" value="FMN-binding split barrel"/>
    <property type="match status" value="1"/>
</dbReference>
<proteinExistence type="predicted"/>
<name>K8XDT0_RHOOP</name>